<evidence type="ECO:0000256" key="9">
    <source>
        <dbReference type="ARBA" id="ARBA00023172"/>
    </source>
</evidence>
<keyword evidence="5" id="KW-0547">Nucleotide-binding</keyword>
<dbReference type="GO" id="GO:0005524">
    <property type="term" value="F:ATP binding"/>
    <property type="evidence" value="ECO:0007669"/>
    <property type="project" value="UniProtKB-KW"/>
</dbReference>
<dbReference type="GO" id="GO:0030915">
    <property type="term" value="C:Smc5-Smc6 complex"/>
    <property type="evidence" value="ECO:0007669"/>
    <property type="project" value="TreeGrafter"/>
</dbReference>
<dbReference type="EMBL" id="CAQQ02023155">
    <property type="status" value="NOT_ANNOTATED_CDS"/>
    <property type="molecule type" value="Genomic_DNA"/>
</dbReference>
<dbReference type="EMBL" id="CAQQ02023156">
    <property type="status" value="NOT_ANNOTATED_CDS"/>
    <property type="molecule type" value="Genomic_DNA"/>
</dbReference>
<keyword evidence="7" id="KW-0067">ATP-binding</keyword>
<comment type="similarity">
    <text evidence="3">Belongs to the SMC family. SMC6 subfamily.</text>
</comment>
<dbReference type="HOGENOM" id="CLU_1297246_0_0_1"/>
<dbReference type="PANTHER" id="PTHR19306:SF6">
    <property type="entry name" value="STRUCTURAL MAINTENANCE OF CHROMOSOMES PROTEIN 6"/>
    <property type="match status" value="1"/>
</dbReference>
<dbReference type="Gene3D" id="3.40.50.300">
    <property type="entry name" value="P-loop containing nucleotide triphosphate hydrolases"/>
    <property type="match status" value="1"/>
</dbReference>
<keyword evidence="6" id="KW-0227">DNA damage</keyword>
<dbReference type="PANTHER" id="PTHR19306">
    <property type="entry name" value="STRUCTURAL MAINTENANCE OF CHROMOSOMES 5,6 SMC5, SMC6"/>
    <property type="match status" value="1"/>
</dbReference>
<dbReference type="EMBL" id="CAQQ02023157">
    <property type="status" value="NOT_ANNOTATED_CDS"/>
    <property type="molecule type" value="Genomic_DNA"/>
</dbReference>
<dbReference type="GO" id="GO:0000724">
    <property type="term" value="P:double-strand break repair via homologous recombination"/>
    <property type="evidence" value="ECO:0007669"/>
    <property type="project" value="TreeGrafter"/>
</dbReference>
<keyword evidence="8" id="KW-0175">Coiled coil</keyword>
<dbReference type="SUPFAM" id="SSF52540">
    <property type="entry name" value="P-loop containing nucleoside triphosphate hydrolases"/>
    <property type="match status" value="1"/>
</dbReference>
<evidence type="ECO:0000256" key="8">
    <source>
        <dbReference type="ARBA" id="ARBA00023054"/>
    </source>
</evidence>
<evidence type="ECO:0000256" key="11">
    <source>
        <dbReference type="ARBA" id="ARBA00023242"/>
    </source>
</evidence>
<evidence type="ECO:0000256" key="10">
    <source>
        <dbReference type="ARBA" id="ARBA00023204"/>
    </source>
</evidence>
<keyword evidence="4" id="KW-0158">Chromosome</keyword>
<evidence type="ECO:0000256" key="7">
    <source>
        <dbReference type="ARBA" id="ARBA00022840"/>
    </source>
</evidence>
<dbReference type="GO" id="GO:0005634">
    <property type="term" value="C:nucleus"/>
    <property type="evidence" value="ECO:0007669"/>
    <property type="project" value="UniProtKB-SubCell"/>
</dbReference>
<keyword evidence="11" id="KW-0539">Nucleus</keyword>
<dbReference type="STRING" id="36166.T1GUU2"/>
<evidence type="ECO:0000259" key="12">
    <source>
        <dbReference type="Pfam" id="PF13476"/>
    </source>
</evidence>
<dbReference type="AlphaFoldDB" id="T1GUU2"/>
<feature type="domain" description="Rad50/SbcC-type AAA" evidence="12">
    <location>
        <begin position="76"/>
        <end position="211"/>
    </location>
</feature>
<proteinExistence type="inferred from homology"/>
<reference evidence="13" key="2">
    <citation type="submission" date="2015-06" db="UniProtKB">
        <authorList>
            <consortium name="EnsemblMetazoa"/>
        </authorList>
    </citation>
    <scope>IDENTIFICATION</scope>
</reference>
<name>T1GUU2_MEGSC</name>
<evidence type="ECO:0000256" key="5">
    <source>
        <dbReference type="ARBA" id="ARBA00022741"/>
    </source>
</evidence>
<evidence type="ECO:0000256" key="3">
    <source>
        <dbReference type="ARBA" id="ARBA00006793"/>
    </source>
</evidence>
<dbReference type="InterPro" id="IPR038729">
    <property type="entry name" value="Rad50/SbcC_AAA"/>
</dbReference>
<evidence type="ECO:0000256" key="6">
    <source>
        <dbReference type="ARBA" id="ARBA00022763"/>
    </source>
</evidence>
<accession>T1GUU2</accession>
<keyword evidence="14" id="KW-1185">Reference proteome</keyword>
<evidence type="ECO:0000256" key="2">
    <source>
        <dbReference type="ARBA" id="ARBA00004286"/>
    </source>
</evidence>
<dbReference type="EnsemblMetazoa" id="MESCA007513-RA">
    <property type="protein sequence ID" value="MESCA007513-PA"/>
    <property type="gene ID" value="MESCA007513"/>
</dbReference>
<reference evidence="14" key="1">
    <citation type="submission" date="2013-02" db="EMBL/GenBank/DDBJ databases">
        <authorList>
            <person name="Hughes D."/>
        </authorList>
    </citation>
    <scope>NUCLEOTIDE SEQUENCE</scope>
    <source>
        <strain>Durham</strain>
        <strain evidence="14">NC isolate 2 -- Noor lab</strain>
    </source>
</reference>
<evidence type="ECO:0000313" key="13">
    <source>
        <dbReference type="EnsemblMetazoa" id="MESCA007513-PA"/>
    </source>
</evidence>
<evidence type="ECO:0000256" key="4">
    <source>
        <dbReference type="ARBA" id="ARBA00022454"/>
    </source>
</evidence>
<dbReference type="Proteomes" id="UP000015102">
    <property type="component" value="Unassembled WGS sequence"/>
</dbReference>
<keyword evidence="10" id="KW-0234">DNA repair</keyword>
<keyword evidence="9" id="KW-0233">DNA recombination</keyword>
<dbReference type="Pfam" id="PF13476">
    <property type="entry name" value="AAA_23"/>
    <property type="match status" value="1"/>
</dbReference>
<organism evidence="13 14">
    <name type="scientific">Megaselia scalaris</name>
    <name type="common">Humpbacked fly</name>
    <name type="synonym">Phora scalaris</name>
    <dbReference type="NCBI Taxonomy" id="36166"/>
    <lineage>
        <taxon>Eukaryota</taxon>
        <taxon>Metazoa</taxon>
        <taxon>Ecdysozoa</taxon>
        <taxon>Arthropoda</taxon>
        <taxon>Hexapoda</taxon>
        <taxon>Insecta</taxon>
        <taxon>Pterygota</taxon>
        <taxon>Neoptera</taxon>
        <taxon>Endopterygota</taxon>
        <taxon>Diptera</taxon>
        <taxon>Brachycera</taxon>
        <taxon>Muscomorpha</taxon>
        <taxon>Platypezoidea</taxon>
        <taxon>Phoridae</taxon>
        <taxon>Megaseliini</taxon>
        <taxon>Megaselia</taxon>
    </lineage>
</organism>
<protein>
    <recommendedName>
        <fullName evidence="12">Rad50/SbcC-type AAA domain-containing protein</fullName>
    </recommendedName>
</protein>
<dbReference type="GO" id="GO:0003684">
    <property type="term" value="F:damaged DNA binding"/>
    <property type="evidence" value="ECO:0007669"/>
    <property type="project" value="TreeGrafter"/>
</dbReference>
<dbReference type="InterPro" id="IPR027417">
    <property type="entry name" value="P-loop_NTPase"/>
</dbReference>
<evidence type="ECO:0000256" key="1">
    <source>
        <dbReference type="ARBA" id="ARBA00004123"/>
    </source>
</evidence>
<evidence type="ECO:0000313" key="14">
    <source>
        <dbReference type="Proteomes" id="UP000015102"/>
    </source>
</evidence>
<dbReference type="GO" id="GO:0003697">
    <property type="term" value="F:single-stranded DNA binding"/>
    <property type="evidence" value="ECO:0007669"/>
    <property type="project" value="TreeGrafter"/>
</dbReference>
<dbReference type="GO" id="GO:0035861">
    <property type="term" value="C:site of double-strand break"/>
    <property type="evidence" value="ECO:0007669"/>
    <property type="project" value="TreeGrafter"/>
</dbReference>
<dbReference type="GO" id="GO:0016887">
    <property type="term" value="F:ATP hydrolysis activity"/>
    <property type="evidence" value="ECO:0007669"/>
    <property type="project" value="InterPro"/>
</dbReference>
<sequence>MDCFVLVWTGNGILFPIVPLEGIRKWENCSALRKNHLPRKRSADTQSVNDVSAKRSRLSQELANIPCSQRSGKIMRIHLTNFMCHNNLVVDFSERINFLVGSNGSGKSAVMAALVIGLGCKASATSRSRSLKSFIKNGESYADIEIYISNDGKDQYEPETYGRMIVVSRHLTASGANSIKIKSDKGNLISKKKEELSKICLYLNIQADNPVFI</sequence>
<comment type="subcellular location">
    <subcellularLocation>
        <location evidence="2">Chromosome</location>
    </subcellularLocation>
    <subcellularLocation>
        <location evidence="1">Nucleus</location>
    </subcellularLocation>
</comment>